<dbReference type="AlphaFoldDB" id="A0AAE8J3G7"/>
<feature type="chain" id="PRO_5041967789" evidence="2">
    <location>
        <begin position="22"/>
        <end position="267"/>
    </location>
</feature>
<dbReference type="GeneID" id="57133718"/>
<feature type="domain" description="Solute-binding protein family 3/N-terminal" evidence="3">
    <location>
        <begin position="40"/>
        <end position="267"/>
    </location>
</feature>
<evidence type="ECO:0000256" key="1">
    <source>
        <dbReference type="ARBA" id="ARBA00022729"/>
    </source>
</evidence>
<dbReference type="PROSITE" id="PS51257">
    <property type="entry name" value="PROKAR_LIPOPROTEIN"/>
    <property type="match status" value="1"/>
</dbReference>
<evidence type="ECO:0000313" key="4">
    <source>
        <dbReference type="EMBL" id="SPE18794.1"/>
    </source>
</evidence>
<name>A0AAE8J3G7_LATSK</name>
<reference evidence="4 5" key="1">
    <citation type="submission" date="2018-02" db="EMBL/GenBank/DDBJ databases">
        <authorList>
            <person name="Rodrigo-Torres L."/>
            <person name="Arahal R. D."/>
            <person name="Lucena T."/>
        </authorList>
    </citation>
    <scope>NUCLEOTIDE SEQUENCE [LARGE SCALE GENOMIC DNA]</scope>
    <source>
        <strain evidence="4 5">CECT 9267</strain>
    </source>
</reference>
<keyword evidence="1 2" id="KW-0732">Signal</keyword>
<comment type="caution">
    <text evidence="4">The sequence shown here is derived from an EMBL/GenBank/DDBJ whole genome shotgun (WGS) entry which is preliminary data.</text>
</comment>
<dbReference type="RefSeq" id="WP_094365729.1">
    <property type="nucleotide sequence ID" value="NZ_CAKMCP010000001.1"/>
</dbReference>
<dbReference type="Proteomes" id="UP000239650">
    <property type="component" value="Unassembled WGS sequence"/>
</dbReference>
<dbReference type="SMART" id="SM00062">
    <property type="entry name" value="PBPb"/>
    <property type="match status" value="1"/>
</dbReference>
<sequence length="267" mass="30434">MMRLKRLATAGLLLGLLVSLAGCHSRQKTDSWATIERRQKVVIGIDDSFVPMTYREKNGQLTGFDVELAKAIFKGSGIQVDFQSIDWDMKETELNNQTIDLIWSGYSKTEERAKRVAFSQPYLTNHQMIVSMKKDPVNRLADLKGQNLGVQTGSSGMAQLDRKPAVLKQKIANQTPILYDTYNNAFIDLQAKRIKGILIDQVYANFEIKARANGQDFQVIESPFAAEKFAVGMRPEDQKLRRFINRRYQVLKQNGQLAKIQAKWFKE</sequence>
<dbReference type="Gene3D" id="3.40.190.10">
    <property type="entry name" value="Periplasmic binding protein-like II"/>
    <property type="match status" value="2"/>
</dbReference>
<dbReference type="PANTHER" id="PTHR35936">
    <property type="entry name" value="MEMBRANE-BOUND LYTIC MUREIN TRANSGLYCOSYLASE F"/>
    <property type="match status" value="1"/>
</dbReference>
<feature type="signal peptide" evidence="2">
    <location>
        <begin position="1"/>
        <end position="21"/>
    </location>
</feature>
<proteinExistence type="predicted"/>
<dbReference type="InterPro" id="IPR001638">
    <property type="entry name" value="Solute-binding_3/MltF_N"/>
</dbReference>
<evidence type="ECO:0000259" key="3">
    <source>
        <dbReference type="SMART" id="SM00062"/>
    </source>
</evidence>
<dbReference type="EMBL" id="OKRC01000001">
    <property type="protein sequence ID" value="SPE18794.1"/>
    <property type="molecule type" value="Genomic_DNA"/>
</dbReference>
<dbReference type="SUPFAM" id="SSF53850">
    <property type="entry name" value="Periplasmic binding protein-like II"/>
    <property type="match status" value="1"/>
</dbReference>
<dbReference type="PANTHER" id="PTHR35936:SF34">
    <property type="entry name" value="ABC TRANSPORTER EXTRACELLULAR-BINDING PROTEIN YCKB-RELATED"/>
    <property type="match status" value="1"/>
</dbReference>
<evidence type="ECO:0000256" key="2">
    <source>
        <dbReference type="SAM" id="SignalP"/>
    </source>
</evidence>
<dbReference type="CDD" id="cd00996">
    <property type="entry name" value="PBP2_AatB_like"/>
    <property type="match status" value="1"/>
</dbReference>
<dbReference type="Pfam" id="PF00497">
    <property type="entry name" value="SBP_bac_3"/>
    <property type="match status" value="1"/>
</dbReference>
<protein>
    <submittedName>
        <fullName evidence="4">ABC transporter arginine-binding protein 1</fullName>
    </submittedName>
</protein>
<evidence type="ECO:0000313" key="5">
    <source>
        <dbReference type="Proteomes" id="UP000239650"/>
    </source>
</evidence>
<organism evidence="4 5">
    <name type="scientific">Latilactobacillus sakei</name>
    <name type="common">Lactobacillus sakei</name>
    <dbReference type="NCBI Taxonomy" id="1599"/>
    <lineage>
        <taxon>Bacteria</taxon>
        <taxon>Bacillati</taxon>
        <taxon>Bacillota</taxon>
        <taxon>Bacilli</taxon>
        <taxon>Lactobacillales</taxon>
        <taxon>Lactobacillaceae</taxon>
        <taxon>Latilactobacillus</taxon>
    </lineage>
</organism>
<gene>
    <name evidence="4" type="primary">artJ</name>
    <name evidence="4" type="ORF">LAS9267_00306</name>
</gene>
<accession>A0AAE8J3G7</accession>